<reference evidence="5" key="1">
    <citation type="journal article" date="2020" name="Fungal Divers.">
        <title>Resolving the Mortierellaceae phylogeny through synthesis of multi-gene phylogenetics and phylogenomics.</title>
        <authorList>
            <person name="Vandepol N."/>
            <person name="Liber J."/>
            <person name="Desiro A."/>
            <person name="Na H."/>
            <person name="Kennedy M."/>
            <person name="Barry K."/>
            <person name="Grigoriev I.V."/>
            <person name="Miller A.N."/>
            <person name="O'Donnell K."/>
            <person name="Stajich J.E."/>
            <person name="Bonito G."/>
        </authorList>
    </citation>
    <scope>NUCLEOTIDE SEQUENCE</scope>
    <source>
        <strain evidence="5">MES-2147</strain>
    </source>
</reference>
<feature type="non-terminal residue" evidence="5">
    <location>
        <position position="1"/>
    </location>
</feature>
<dbReference type="InterPro" id="IPR029071">
    <property type="entry name" value="Ubiquitin-like_domsf"/>
</dbReference>
<keyword evidence="2" id="KW-0833">Ubl conjugation pathway</keyword>
<evidence type="ECO:0000259" key="4">
    <source>
        <dbReference type="Pfam" id="PF25010"/>
    </source>
</evidence>
<dbReference type="OrthoDB" id="420187at2759"/>
<evidence type="ECO:0000313" key="5">
    <source>
        <dbReference type="EMBL" id="KAF9956284.1"/>
    </source>
</evidence>
<sequence length="733" mass="81760">MSIESDNNTSAPDSKEEGSISLIPYETLLNALRKSTPPLNIRDDPTFGSSPPSNRDVISGIAQLLRDGLTVGPLQQDRTKLIDYCMQDLKSNHPGAIWSLQVVQHIFETQNSNETGNLQFYMQTCSSLPELYISNLKAYTSAVKALPPTPSPTVSSFAPLSAHQQSQEYWRGQQLKVRLEFVRAMVKIFPMYWNSAELAETLWSCLIVDPIGIQEQDEAFSCLEAMGDHQFVEYVYERLLPGLEIATITPRAWQCVRQYFLVLNWNWRNLTVLQSMEPSIDGSQVIVVLAPLHGMDLIWKIALHARIPIVGANATSLLSSLIKAYNEQQQENVFQDAIYNFREGLVATCVEHLVNTSDLLANGDAMDMPDVSLVFERCIGILKAFLVACNAERSDGASRPEIHGALDEDAMLTIKITSNNFPLFQMSAHPSGTLGSLRRAIAARFSCSEPEDIRLFSLGKDFVSGWDSRTLEELHVENGQSFLATKRPQSVILTRSQSAPKQVPTDLLLKPEFFERVRHIFLLDEKYASQTWEVVVRLPTSPVLLHSLEDLREDVEWTALLDARSPFLLLYSLQIVNALIKRDQCSDEFAKQTWIKRFLDLGGQQYLTTLLMSESGLGAANSSPTARKALALMLKVLVRLTYSADIEFSMGTDSDGLTIPAFLNKLAQEILTSAAREGGHSPNDQGIVLNATSLISYLCAGPEGWHYFHTGPDIHSLINVSMVQSDSMQIRQT</sequence>
<evidence type="ECO:0000256" key="3">
    <source>
        <dbReference type="ARBA" id="ARBA00022801"/>
    </source>
</evidence>
<dbReference type="SUPFAM" id="SSF54236">
    <property type="entry name" value="Ubiquitin-like"/>
    <property type="match status" value="1"/>
</dbReference>
<dbReference type="Proteomes" id="UP000749646">
    <property type="component" value="Unassembled WGS sequence"/>
</dbReference>
<comment type="caution">
    <text evidence="5">The sequence shown here is derived from an EMBL/GenBank/DDBJ whole genome shotgun (WGS) entry which is preliminary data.</text>
</comment>
<keyword evidence="3 5" id="KW-0378">Hydrolase</keyword>
<name>A0A9P6LZW6_9FUNG</name>
<keyword evidence="1" id="KW-0645">Protease</keyword>
<dbReference type="AlphaFoldDB" id="A0A9P6LZW6"/>
<evidence type="ECO:0000313" key="6">
    <source>
        <dbReference type="Proteomes" id="UP000749646"/>
    </source>
</evidence>
<dbReference type="InterPro" id="IPR056850">
    <property type="entry name" value="ARM_UBP34_24_USP9X_Y"/>
</dbReference>
<evidence type="ECO:0000256" key="2">
    <source>
        <dbReference type="ARBA" id="ARBA00022786"/>
    </source>
</evidence>
<evidence type="ECO:0000256" key="1">
    <source>
        <dbReference type="ARBA" id="ARBA00022670"/>
    </source>
</evidence>
<dbReference type="GO" id="GO:0006508">
    <property type="term" value="P:proteolysis"/>
    <property type="evidence" value="ECO:0007669"/>
    <property type="project" value="UniProtKB-KW"/>
</dbReference>
<dbReference type="GO" id="GO:0008233">
    <property type="term" value="F:peptidase activity"/>
    <property type="evidence" value="ECO:0007669"/>
    <property type="project" value="UniProtKB-KW"/>
</dbReference>
<proteinExistence type="predicted"/>
<keyword evidence="6" id="KW-1185">Reference proteome</keyword>
<protein>
    <submittedName>
        <fullName evidence="5">Ubiquitin carboxyl-terminal hydrolase 34</fullName>
    </submittedName>
</protein>
<feature type="domain" description="UBP34/UBP24/USP9X/USP9Y-like ARM repeat region" evidence="4">
    <location>
        <begin position="75"/>
        <end position="264"/>
    </location>
</feature>
<organism evidence="5 6">
    <name type="scientific">Modicella reniformis</name>
    <dbReference type="NCBI Taxonomy" id="1440133"/>
    <lineage>
        <taxon>Eukaryota</taxon>
        <taxon>Fungi</taxon>
        <taxon>Fungi incertae sedis</taxon>
        <taxon>Mucoromycota</taxon>
        <taxon>Mortierellomycotina</taxon>
        <taxon>Mortierellomycetes</taxon>
        <taxon>Mortierellales</taxon>
        <taxon>Mortierellaceae</taxon>
        <taxon>Modicella</taxon>
    </lineage>
</organism>
<gene>
    <name evidence="5" type="primary">USP34</name>
    <name evidence="5" type="ORF">BGZ65_002856</name>
</gene>
<dbReference type="Pfam" id="PF25010">
    <property type="entry name" value="ARM_UBP24_USP9X-Y"/>
    <property type="match status" value="1"/>
</dbReference>
<accession>A0A9P6LZW6</accession>
<dbReference type="EMBL" id="JAAAHW010006701">
    <property type="protein sequence ID" value="KAF9956284.1"/>
    <property type="molecule type" value="Genomic_DNA"/>
</dbReference>